<keyword evidence="3" id="KW-0349">Heme</keyword>
<keyword evidence="3" id="KW-0503">Monooxygenase</keyword>
<evidence type="ECO:0000313" key="4">
    <source>
        <dbReference type="EMBL" id="MCW2306566.1"/>
    </source>
</evidence>
<dbReference type="Pfam" id="PF00067">
    <property type="entry name" value="p450"/>
    <property type="match status" value="1"/>
</dbReference>
<dbReference type="CDD" id="cd20625">
    <property type="entry name" value="CYP164-like"/>
    <property type="match status" value="1"/>
</dbReference>
<dbReference type="PROSITE" id="PS00086">
    <property type="entry name" value="CYTOCHROME_P450"/>
    <property type="match status" value="1"/>
</dbReference>
<proteinExistence type="inferred from homology"/>
<gene>
    <name evidence="4" type="ORF">M2319_000885</name>
</gene>
<evidence type="ECO:0000256" key="2">
    <source>
        <dbReference type="ARBA" id="ARBA00010617"/>
    </source>
</evidence>
<evidence type="ECO:0000313" key="5">
    <source>
        <dbReference type="Proteomes" id="UP001209755"/>
    </source>
</evidence>
<dbReference type="InterPro" id="IPR001128">
    <property type="entry name" value="Cyt_P450"/>
</dbReference>
<dbReference type="Proteomes" id="UP001209755">
    <property type="component" value="Unassembled WGS sequence"/>
</dbReference>
<keyword evidence="3" id="KW-0408">Iron</keyword>
<dbReference type="InterPro" id="IPR017972">
    <property type="entry name" value="Cyt_P450_CS"/>
</dbReference>
<dbReference type="PANTHER" id="PTHR46696:SF1">
    <property type="entry name" value="CYTOCHROME P450 YJIB-RELATED"/>
    <property type="match status" value="1"/>
</dbReference>
<comment type="cofactor">
    <cofactor evidence="1">
        <name>heme</name>
        <dbReference type="ChEBI" id="CHEBI:30413"/>
    </cofactor>
</comment>
<dbReference type="PRINTS" id="PR00385">
    <property type="entry name" value="P450"/>
</dbReference>
<protein>
    <submittedName>
        <fullName evidence="4">Cytochrome P450</fullName>
    </submittedName>
</protein>
<organism evidence="4 5">
    <name type="scientific">Rhodobium gokarnense</name>
    <dbReference type="NCBI Taxonomy" id="364296"/>
    <lineage>
        <taxon>Bacteria</taxon>
        <taxon>Pseudomonadati</taxon>
        <taxon>Pseudomonadota</taxon>
        <taxon>Alphaproteobacteria</taxon>
        <taxon>Hyphomicrobiales</taxon>
        <taxon>Rhodobiaceae</taxon>
        <taxon>Rhodobium</taxon>
    </lineage>
</organism>
<dbReference type="Gene3D" id="1.10.630.10">
    <property type="entry name" value="Cytochrome P450"/>
    <property type="match status" value="1"/>
</dbReference>
<keyword evidence="3" id="KW-0479">Metal-binding</keyword>
<reference evidence="5" key="1">
    <citation type="submission" date="2023-07" db="EMBL/GenBank/DDBJ databases">
        <title>Genome sequencing of Purple Non-Sulfur Bacteria from various extreme environments.</title>
        <authorList>
            <person name="Mayer M."/>
        </authorList>
    </citation>
    <scope>NUCLEOTIDE SEQUENCE [LARGE SCALE GENOMIC DNA]</scope>
    <source>
        <strain evidence="5">DSM 17935</strain>
    </source>
</reference>
<dbReference type="InterPro" id="IPR002397">
    <property type="entry name" value="Cyt_P450_B"/>
</dbReference>
<sequence length="415" mass="45143">MSAAGQSGDIDWWGILSDPAFLENPYPELHRLSARGPVQFDPASGIWFVLGHKAFSKVLKSPSFGRDTRNWAGGWTTEDYKKADPIGYELFSAFQPQMINCDGAEHKRMRGVYEPAFRAQAMADVVPIIEAEAAALLDAMPEDGEVDFITAFAAPLPLRVLCQLFDLSAGTDARVARWSASLIRIGDILMTPAQKQEALQALSEFKFFLKECLAEADSASARNFMALALKARDDGTLDEEESLTNLLSMLIAGHETTVTLIGNGMLLLLRNPEAMARLRAEPALMRTAIEEFLRMEPGGNMILRVALEDVEVEGTVIPKGAPVLGLIGAVNRDPARFETPDDLDIARPANAQLTFGGGAHSCIGAPLARLEAQIAFSAFFAKYETIELAGAPEWRLDRLNARGLAKLPVRLGASQ</sequence>
<accession>A0ABT3H863</accession>
<dbReference type="EMBL" id="JAOQNS010000002">
    <property type="protein sequence ID" value="MCW2306566.1"/>
    <property type="molecule type" value="Genomic_DNA"/>
</dbReference>
<dbReference type="PRINTS" id="PR00359">
    <property type="entry name" value="BP450"/>
</dbReference>
<dbReference type="PANTHER" id="PTHR46696">
    <property type="entry name" value="P450, PUTATIVE (EUROFUNG)-RELATED"/>
    <property type="match status" value="1"/>
</dbReference>
<dbReference type="RefSeq" id="WP_264600230.1">
    <property type="nucleotide sequence ID" value="NZ_JAOQNS010000002.1"/>
</dbReference>
<dbReference type="SUPFAM" id="SSF48264">
    <property type="entry name" value="Cytochrome P450"/>
    <property type="match status" value="1"/>
</dbReference>
<comment type="caution">
    <text evidence="4">The sequence shown here is derived from an EMBL/GenBank/DDBJ whole genome shotgun (WGS) entry which is preliminary data.</text>
</comment>
<name>A0ABT3H863_9HYPH</name>
<keyword evidence="5" id="KW-1185">Reference proteome</keyword>
<dbReference type="InterPro" id="IPR036396">
    <property type="entry name" value="Cyt_P450_sf"/>
</dbReference>
<evidence type="ECO:0000256" key="1">
    <source>
        <dbReference type="ARBA" id="ARBA00001971"/>
    </source>
</evidence>
<keyword evidence="3" id="KW-0560">Oxidoreductase</keyword>
<comment type="similarity">
    <text evidence="2 3">Belongs to the cytochrome P450 family.</text>
</comment>
<evidence type="ECO:0000256" key="3">
    <source>
        <dbReference type="RuleBase" id="RU000461"/>
    </source>
</evidence>